<proteinExistence type="inferred from homology"/>
<keyword evidence="3" id="KW-0067">ATP-binding</keyword>
<dbReference type="Gene3D" id="3.30.1490.20">
    <property type="entry name" value="ATP-grasp fold, A domain"/>
    <property type="match status" value="1"/>
</dbReference>
<dbReference type="RefSeq" id="WP_088257116.1">
    <property type="nucleotide sequence ID" value="NZ_NIDE01000011.1"/>
</dbReference>
<keyword evidence="6" id="KW-1185">Reference proteome</keyword>
<feature type="domain" description="ATP-grasp" evidence="4">
    <location>
        <begin position="116"/>
        <end position="333"/>
    </location>
</feature>
<dbReference type="Gene3D" id="3.40.50.20">
    <property type="match status" value="1"/>
</dbReference>
<dbReference type="PANTHER" id="PTHR23132:SF23">
    <property type="entry name" value="D-ALANINE--D-ALANINE LIGASE B"/>
    <property type="match status" value="1"/>
</dbReference>
<evidence type="ECO:0000256" key="1">
    <source>
        <dbReference type="ARBA" id="ARBA00010871"/>
    </source>
</evidence>
<dbReference type="Pfam" id="PF07478">
    <property type="entry name" value="Dala_Dala_lig_C"/>
    <property type="match status" value="1"/>
</dbReference>
<dbReference type="InterPro" id="IPR011761">
    <property type="entry name" value="ATP-grasp"/>
</dbReference>
<keyword evidence="2 5" id="KW-0436">Ligase</keyword>
<comment type="similarity">
    <text evidence="1">Belongs to the D-alanine--D-alanine ligase family.</text>
</comment>
<reference evidence="6" key="1">
    <citation type="submission" date="2017-06" db="EMBL/GenBank/DDBJ databases">
        <title>Genome analysis of Fimbriiglobus ruber SP5, the first member of the order Planctomycetales with confirmed chitinolytic capability.</title>
        <authorList>
            <person name="Ravin N.V."/>
            <person name="Rakitin A.L."/>
            <person name="Ivanova A.A."/>
            <person name="Beletsky A.V."/>
            <person name="Kulichevskaya I.S."/>
            <person name="Mardanov A.V."/>
            <person name="Dedysh S.N."/>
        </authorList>
    </citation>
    <scope>NUCLEOTIDE SEQUENCE [LARGE SCALE GENOMIC DNA]</scope>
    <source>
        <strain evidence="6">SP5</strain>
    </source>
</reference>
<evidence type="ECO:0000313" key="6">
    <source>
        <dbReference type="Proteomes" id="UP000214646"/>
    </source>
</evidence>
<dbReference type="InterPro" id="IPR013815">
    <property type="entry name" value="ATP_grasp_subdomain_1"/>
</dbReference>
<dbReference type="Gene3D" id="3.30.470.20">
    <property type="entry name" value="ATP-grasp fold, B domain"/>
    <property type="match status" value="1"/>
</dbReference>
<dbReference type="Proteomes" id="UP000214646">
    <property type="component" value="Unassembled WGS sequence"/>
</dbReference>
<dbReference type="GO" id="GO:0046872">
    <property type="term" value="F:metal ion binding"/>
    <property type="evidence" value="ECO:0007669"/>
    <property type="project" value="InterPro"/>
</dbReference>
<keyword evidence="3" id="KW-0547">Nucleotide-binding</keyword>
<dbReference type="EMBL" id="NIDE01000011">
    <property type="protein sequence ID" value="OWK39155.1"/>
    <property type="molecule type" value="Genomic_DNA"/>
</dbReference>
<dbReference type="AlphaFoldDB" id="A0A225DRZ2"/>
<name>A0A225DRZ2_9BACT</name>
<sequence length="360" mass="38959">MAPPRVLVLFNEPVLAADHPDADAEHDVIHSVNIVTGFLEKAGLPVTRLGVSTDPTPLVARLKNDPPDVVFNLFEGTADHGNTEAFVAGIMEWLAVPFTGSPAQAMTLARNKLLAKHLFIGAGIETPAFFAVEAGEACPANTLGWPVIVKPAREDASVGIDQGAVVTTDADLRDRVEYILARYGGPVLVEQFIVGREMHVTLVELDAAAPAPTALPFSEILFQKGEDDHTDLWPIYSYDAKWRTDSSEYHRTPVDVPVVLPEDVTGRLVRAAQKTYRLLGCRDYARVDARVTDEGKVYILEANPNPSITSIMLRYGLEAIGWTHDAFVAHVAKYAAARGSDWTVPRAPVTPLPSAQAVGA</sequence>
<evidence type="ECO:0000259" key="4">
    <source>
        <dbReference type="PROSITE" id="PS50975"/>
    </source>
</evidence>
<dbReference type="OrthoDB" id="9813261at2"/>
<gene>
    <name evidence="5" type="ORF">FRUB_06237</name>
</gene>
<comment type="caution">
    <text evidence="5">The sequence shown here is derived from an EMBL/GenBank/DDBJ whole genome shotgun (WGS) entry which is preliminary data.</text>
</comment>
<dbReference type="GO" id="GO:0008716">
    <property type="term" value="F:D-alanine-D-alanine ligase activity"/>
    <property type="evidence" value="ECO:0007669"/>
    <property type="project" value="InterPro"/>
</dbReference>
<dbReference type="PANTHER" id="PTHR23132">
    <property type="entry name" value="D-ALANINE--D-ALANINE LIGASE"/>
    <property type="match status" value="1"/>
</dbReference>
<evidence type="ECO:0000313" key="5">
    <source>
        <dbReference type="EMBL" id="OWK39155.1"/>
    </source>
</evidence>
<protein>
    <submittedName>
        <fullName evidence="5">D-alanine-D-alanine ligase and related ATP-grasp enzymes-like</fullName>
    </submittedName>
</protein>
<organism evidence="5 6">
    <name type="scientific">Fimbriiglobus ruber</name>
    <dbReference type="NCBI Taxonomy" id="1908690"/>
    <lineage>
        <taxon>Bacteria</taxon>
        <taxon>Pseudomonadati</taxon>
        <taxon>Planctomycetota</taxon>
        <taxon>Planctomycetia</taxon>
        <taxon>Gemmatales</taxon>
        <taxon>Gemmataceae</taxon>
        <taxon>Fimbriiglobus</taxon>
    </lineage>
</organism>
<evidence type="ECO:0000256" key="3">
    <source>
        <dbReference type="PROSITE-ProRule" id="PRU00409"/>
    </source>
</evidence>
<dbReference type="PROSITE" id="PS50975">
    <property type="entry name" value="ATP_GRASP"/>
    <property type="match status" value="1"/>
</dbReference>
<evidence type="ECO:0000256" key="2">
    <source>
        <dbReference type="ARBA" id="ARBA00022598"/>
    </source>
</evidence>
<dbReference type="InterPro" id="IPR011095">
    <property type="entry name" value="Dala_Dala_lig_C"/>
</dbReference>
<dbReference type="SUPFAM" id="SSF56059">
    <property type="entry name" value="Glutathione synthetase ATP-binding domain-like"/>
    <property type="match status" value="1"/>
</dbReference>
<accession>A0A225DRZ2</accession>
<dbReference type="GO" id="GO:0005524">
    <property type="term" value="F:ATP binding"/>
    <property type="evidence" value="ECO:0007669"/>
    <property type="project" value="UniProtKB-UniRule"/>
</dbReference>